<dbReference type="AlphaFoldDB" id="A0A1N6LWS0"/>
<protein>
    <submittedName>
        <fullName evidence="2">Uncharacterized protein</fullName>
    </submittedName>
</protein>
<feature type="chain" id="PRO_5012478436" evidence="1">
    <location>
        <begin position="22"/>
        <end position="100"/>
    </location>
</feature>
<evidence type="ECO:0000256" key="1">
    <source>
        <dbReference type="SAM" id="SignalP"/>
    </source>
</evidence>
<name>A0A1N6LWS0_BABMR</name>
<reference evidence="2 3" key="1">
    <citation type="journal article" date="2012" name="Nucleic Acids Res.">
        <title>Sequencing of the smallest Apicomplexan genome from the human pathogen Babesia microti.</title>
        <authorList>
            <person name="Cornillot E."/>
            <person name="Hadj-Kaddour K."/>
            <person name="Dassouli A."/>
            <person name="Noel B."/>
            <person name="Ranwez V."/>
            <person name="Vacherie B."/>
            <person name="Augagneur Y."/>
            <person name="Bres V."/>
            <person name="Duclos A."/>
            <person name="Randazzo S."/>
            <person name="Carcy B."/>
            <person name="Debierre-Grockiego F."/>
            <person name="Delbecq S."/>
            <person name="Moubri-Menage K."/>
            <person name="Shams-Eldin H."/>
            <person name="Usmani-Brown S."/>
            <person name="Bringaud F."/>
            <person name="Wincker P."/>
            <person name="Vivares C.P."/>
            <person name="Schwarz R.T."/>
            <person name="Schetters T.P."/>
            <person name="Krause P.J."/>
            <person name="Gorenflot A."/>
            <person name="Berry V."/>
            <person name="Barbe V."/>
            <person name="Ben Mamoun C."/>
        </authorList>
    </citation>
    <scope>NUCLEOTIDE SEQUENCE [LARGE SCALE GENOMIC DNA]</scope>
    <source>
        <strain evidence="2 3">RI</strain>
    </source>
</reference>
<sequence length="100" mass="11335">MVCMAVIFLLPTIFTLSPIHSYNPPLSFNDLLTRPNISQAYYSVKLQEPETPDNNSQTLTNLSEMLYDLRKEEANEIASFTAVIQEQNKTLKQINKIATA</sequence>
<dbReference type="GeneID" id="33043606"/>
<dbReference type="Proteomes" id="UP000002899">
    <property type="component" value="Chromosome I"/>
</dbReference>
<reference evidence="2 3" key="2">
    <citation type="journal article" date="2013" name="PLoS ONE">
        <title>Whole genome mapping and re-organization of the nuclear and mitochondrial genomes of Babesia microti isolates.</title>
        <authorList>
            <person name="Cornillot E."/>
            <person name="Dassouli A."/>
            <person name="Garg A."/>
            <person name="Pachikara N."/>
            <person name="Randazzo S."/>
            <person name="Depoix D."/>
            <person name="Carcy B."/>
            <person name="Delbecq S."/>
            <person name="Frutos R."/>
            <person name="Silva J.C."/>
            <person name="Sutton R."/>
            <person name="Krause P.J."/>
            <person name="Mamoun C.B."/>
        </authorList>
    </citation>
    <scope>NUCLEOTIDE SEQUENCE [LARGE SCALE GENOMIC DNA]</scope>
    <source>
        <strain evidence="2 3">RI</strain>
    </source>
</reference>
<proteinExistence type="predicted"/>
<evidence type="ECO:0000313" key="3">
    <source>
        <dbReference type="Proteomes" id="UP000002899"/>
    </source>
</evidence>
<reference evidence="2 3" key="3">
    <citation type="journal article" date="2016" name="Sci. Rep.">
        <title>Genome-wide diversity and gene expression profiling of Babesia microti isolates identify polymorphic genes that mediate host-pathogen interactions.</title>
        <authorList>
            <person name="Silva J.C."/>
            <person name="Cornillot E."/>
            <person name="McCracken C."/>
            <person name="Usmani-Brown S."/>
            <person name="Dwivedi A."/>
            <person name="Ifeonu O.O."/>
            <person name="Crabtree J."/>
            <person name="Gotia H.T."/>
            <person name="Virji A.Z."/>
            <person name="Reynes C."/>
            <person name="Colinge J."/>
            <person name="Kumar V."/>
            <person name="Lawres L."/>
            <person name="Pazzi J.E."/>
            <person name="Pablo J.V."/>
            <person name="Hung C."/>
            <person name="Brancato J."/>
            <person name="Kumari P."/>
            <person name="Orvis J."/>
            <person name="Tretina K."/>
            <person name="Chibucos M."/>
            <person name="Ott S."/>
            <person name="Sadzewicz L."/>
            <person name="Sengamalay N."/>
            <person name="Shetty A.C."/>
            <person name="Su Q."/>
            <person name="Tallon L."/>
            <person name="Fraser C.M."/>
            <person name="Frutos R."/>
            <person name="Molina D.M."/>
            <person name="Krause P.J."/>
            <person name="Ben Mamoun C."/>
        </authorList>
    </citation>
    <scope>NUCLEOTIDE SEQUENCE [LARGE SCALE GENOMIC DNA]</scope>
    <source>
        <strain evidence="2 3">RI</strain>
    </source>
</reference>
<dbReference type="EMBL" id="FO082871">
    <property type="protein sequence ID" value="SIO73313.1"/>
    <property type="molecule type" value="Genomic_DNA"/>
</dbReference>
<organism evidence="2 3">
    <name type="scientific">Babesia microti (strain RI)</name>
    <dbReference type="NCBI Taxonomy" id="1133968"/>
    <lineage>
        <taxon>Eukaryota</taxon>
        <taxon>Sar</taxon>
        <taxon>Alveolata</taxon>
        <taxon>Apicomplexa</taxon>
        <taxon>Aconoidasida</taxon>
        <taxon>Piroplasmida</taxon>
        <taxon>Babesiidae</taxon>
        <taxon>Babesia</taxon>
    </lineage>
</organism>
<keyword evidence="1" id="KW-0732">Signal</keyword>
<gene>
    <name evidence="2" type="ORF">BMR1_01G01741</name>
</gene>
<dbReference type="VEuPathDB" id="PiroplasmaDB:BMR1_01G01741"/>
<accession>A0A1N6LWS0</accession>
<dbReference type="RefSeq" id="XP_021337415.1">
    <property type="nucleotide sequence ID" value="XM_021482698.1"/>
</dbReference>
<evidence type="ECO:0000313" key="2">
    <source>
        <dbReference type="EMBL" id="SIO73313.1"/>
    </source>
</evidence>
<keyword evidence="3" id="KW-1185">Reference proteome</keyword>
<feature type="signal peptide" evidence="1">
    <location>
        <begin position="1"/>
        <end position="21"/>
    </location>
</feature>
<dbReference type="KEGG" id="bmic:BMR1_01G01741"/>